<proteinExistence type="predicted"/>
<evidence type="ECO:0000313" key="3">
    <source>
        <dbReference type="Proteomes" id="UP000275078"/>
    </source>
</evidence>
<sequence length="162" mass="17197">MSYYSSNSGSSDRRASEQRVNAWNSGAPPLFRAPWPPGDPRNNPSSHSSSSRSSTSRDSGYASNSGSSSSSNYSTSTQYSNDAWKRANSGGGSRYPEDLPGGRYAGYGRLEDQRQYSGYGAVSGPNGGGFGYTRQPDTSAPRGSGGRLGTSGRYSNNNAYPW</sequence>
<evidence type="ECO:0000256" key="1">
    <source>
        <dbReference type="SAM" id="MobiDB-lite"/>
    </source>
</evidence>
<feature type="region of interest" description="Disordered" evidence="1">
    <location>
        <begin position="1"/>
        <end position="162"/>
    </location>
</feature>
<dbReference type="AlphaFoldDB" id="A0A3N4HI34"/>
<dbReference type="Proteomes" id="UP000275078">
    <property type="component" value="Unassembled WGS sequence"/>
</dbReference>
<feature type="compositionally biased region" description="Low complexity" evidence="1">
    <location>
        <begin position="1"/>
        <end position="10"/>
    </location>
</feature>
<organism evidence="2 3">
    <name type="scientific">Ascobolus immersus RN42</name>
    <dbReference type="NCBI Taxonomy" id="1160509"/>
    <lineage>
        <taxon>Eukaryota</taxon>
        <taxon>Fungi</taxon>
        <taxon>Dikarya</taxon>
        <taxon>Ascomycota</taxon>
        <taxon>Pezizomycotina</taxon>
        <taxon>Pezizomycetes</taxon>
        <taxon>Pezizales</taxon>
        <taxon>Ascobolaceae</taxon>
        <taxon>Ascobolus</taxon>
    </lineage>
</organism>
<protein>
    <submittedName>
        <fullName evidence="2">Uncharacterized protein</fullName>
    </submittedName>
</protein>
<evidence type="ECO:0000313" key="2">
    <source>
        <dbReference type="EMBL" id="RPA72666.1"/>
    </source>
</evidence>
<reference evidence="2 3" key="1">
    <citation type="journal article" date="2018" name="Nat. Ecol. Evol.">
        <title>Pezizomycetes genomes reveal the molecular basis of ectomycorrhizal truffle lifestyle.</title>
        <authorList>
            <person name="Murat C."/>
            <person name="Payen T."/>
            <person name="Noel B."/>
            <person name="Kuo A."/>
            <person name="Morin E."/>
            <person name="Chen J."/>
            <person name="Kohler A."/>
            <person name="Krizsan K."/>
            <person name="Balestrini R."/>
            <person name="Da Silva C."/>
            <person name="Montanini B."/>
            <person name="Hainaut M."/>
            <person name="Levati E."/>
            <person name="Barry K.W."/>
            <person name="Belfiori B."/>
            <person name="Cichocki N."/>
            <person name="Clum A."/>
            <person name="Dockter R.B."/>
            <person name="Fauchery L."/>
            <person name="Guy J."/>
            <person name="Iotti M."/>
            <person name="Le Tacon F."/>
            <person name="Lindquist E.A."/>
            <person name="Lipzen A."/>
            <person name="Malagnac F."/>
            <person name="Mello A."/>
            <person name="Molinier V."/>
            <person name="Miyauchi S."/>
            <person name="Poulain J."/>
            <person name="Riccioni C."/>
            <person name="Rubini A."/>
            <person name="Sitrit Y."/>
            <person name="Splivallo R."/>
            <person name="Traeger S."/>
            <person name="Wang M."/>
            <person name="Zifcakova L."/>
            <person name="Wipf D."/>
            <person name="Zambonelli A."/>
            <person name="Paolocci F."/>
            <person name="Nowrousian M."/>
            <person name="Ottonello S."/>
            <person name="Baldrian P."/>
            <person name="Spatafora J.W."/>
            <person name="Henrissat B."/>
            <person name="Nagy L.G."/>
            <person name="Aury J.M."/>
            <person name="Wincker P."/>
            <person name="Grigoriev I.V."/>
            <person name="Bonfante P."/>
            <person name="Martin F.M."/>
        </authorList>
    </citation>
    <scope>NUCLEOTIDE SEQUENCE [LARGE SCALE GENOMIC DNA]</scope>
    <source>
        <strain evidence="2 3">RN42</strain>
    </source>
</reference>
<dbReference type="EMBL" id="ML119852">
    <property type="protein sequence ID" value="RPA72666.1"/>
    <property type="molecule type" value="Genomic_DNA"/>
</dbReference>
<feature type="compositionally biased region" description="Low complexity" evidence="1">
    <location>
        <begin position="45"/>
        <end position="81"/>
    </location>
</feature>
<accession>A0A3N4HI34</accession>
<keyword evidence="3" id="KW-1185">Reference proteome</keyword>
<gene>
    <name evidence="2" type="ORF">BJ508DRAFT_314545</name>
</gene>
<name>A0A3N4HI34_ASCIM</name>